<evidence type="ECO:0000313" key="8">
    <source>
        <dbReference type="Proteomes" id="UP001055102"/>
    </source>
</evidence>
<dbReference type="PROSITE" id="PS01334">
    <property type="entry name" value="PYRASE_CYS"/>
    <property type="match status" value="1"/>
</dbReference>
<dbReference type="InterPro" id="IPR033694">
    <property type="entry name" value="PGPEP1_Cys_AS"/>
</dbReference>
<keyword evidence="8" id="KW-1185">Reference proteome</keyword>
<keyword evidence="5" id="KW-0788">Thiol protease</keyword>
<dbReference type="InterPro" id="IPR000816">
    <property type="entry name" value="Peptidase_C15"/>
</dbReference>
<feature type="active site" evidence="6">
    <location>
        <position position="142"/>
    </location>
</feature>
<comment type="similarity">
    <text evidence="1">Belongs to the peptidase C15 family.</text>
</comment>
<dbReference type="SUPFAM" id="SSF53182">
    <property type="entry name" value="Pyrrolidone carboxyl peptidase (pyroglutamate aminopeptidase)"/>
    <property type="match status" value="1"/>
</dbReference>
<organism evidence="7 8">
    <name type="scientific">Methylobacterium jeotgali</name>
    <dbReference type="NCBI Taxonomy" id="381630"/>
    <lineage>
        <taxon>Bacteria</taxon>
        <taxon>Pseudomonadati</taxon>
        <taxon>Pseudomonadota</taxon>
        <taxon>Alphaproteobacteria</taxon>
        <taxon>Hyphomicrobiales</taxon>
        <taxon>Methylobacteriaceae</taxon>
        <taxon>Methylobacterium</taxon>
    </lineage>
</organism>
<proteinExistence type="inferred from homology"/>
<name>A0ABQ4SZN9_9HYPH</name>
<comment type="catalytic activity">
    <reaction evidence="6">
        <text>Release of an N-terminal pyroglutamyl group from a polypeptide, the second amino acid generally not being Pro.</text>
        <dbReference type="EC" id="3.4.19.3"/>
    </reaction>
</comment>
<evidence type="ECO:0000256" key="4">
    <source>
        <dbReference type="ARBA" id="ARBA00022801"/>
    </source>
</evidence>
<evidence type="ECO:0000313" key="7">
    <source>
        <dbReference type="EMBL" id="GJE07415.1"/>
    </source>
</evidence>
<keyword evidence="4" id="KW-0378">Hydrolase</keyword>
<dbReference type="Gene3D" id="3.40.630.20">
    <property type="entry name" value="Peptidase C15, pyroglutamyl peptidase I-like"/>
    <property type="match status" value="1"/>
</dbReference>
<dbReference type="PANTHER" id="PTHR23402">
    <property type="entry name" value="PROTEASE FAMILY C15 PYROGLUTAMYL-PEPTIDASE I-RELATED"/>
    <property type="match status" value="1"/>
</dbReference>
<evidence type="ECO:0000256" key="1">
    <source>
        <dbReference type="ARBA" id="ARBA00006641"/>
    </source>
</evidence>
<evidence type="ECO:0000256" key="2">
    <source>
        <dbReference type="ARBA" id="ARBA00022490"/>
    </source>
</evidence>
<keyword evidence="2" id="KW-0963">Cytoplasm</keyword>
<evidence type="ECO:0000256" key="6">
    <source>
        <dbReference type="PROSITE-ProRule" id="PRU10077"/>
    </source>
</evidence>
<dbReference type="Pfam" id="PF01470">
    <property type="entry name" value="Peptidase_C15"/>
    <property type="match status" value="1"/>
</dbReference>
<reference evidence="7" key="2">
    <citation type="submission" date="2021-08" db="EMBL/GenBank/DDBJ databases">
        <authorList>
            <person name="Tani A."/>
            <person name="Ola A."/>
            <person name="Ogura Y."/>
            <person name="Katsura K."/>
            <person name="Hayashi T."/>
        </authorList>
    </citation>
    <scope>NUCLEOTIDE SEQUENCE</scope>
    <source>
        <strain evidence="7">LMG 23639</strain>
    </source>
</reference>
<protein>
    <recommendedName>
        <fullName evidence="6">Pyroglutamyl-peptidase I</fullName>
        <ecNumber evidence="6">3.4.19.3</ecNumber>
    </recommendedName>
</protein>
<reference evidence="7" key="1">
    <citation type="journal article" date="2021" name="Front. Microbiol.">
        <title>Comprehensive Comparative Genomics and Phenotyping of Methylobacterium Species.</title>
        <authorList>
            <person name="Alessa O."/>
            <person name="Ogura Y."/>
            <person name="Fujitani Y."/>
            <person name="Takami H."/>
            <person name="Hayashi T."/>
            <person name="Sahin N."/>
            <person name="Tani A."/>
        </authorList>
    </citation>
    <scope>NUCLEOTIDE SEQUENCE</scope>
    <source>
        <strain evidence="7">LMG 23639</strain>
    </source>
</reference>
<gene>
    <name evidence="7" type="primary">pcp</name>
    <name evidence="7" type="ORF">AOPFMNJM_2744</name>
</gene>
<evidence type="ECO:0000256" key="3">
    <source>
        <dbReference type="ARBA" id="ARBA00022670"/>
    </source>
</evidence>
<dbReference type="InterPro" id="IPR036440">
    <property type="entry name" value="Peptidase_C15-like_sf"/>
</dbReference>
<evidence type="ECO:0000256" key="5">
    <source>
        <dbReference type="ARBA" id="ARBA00022807"/>
    </source>
</evidence>
<dbReference type="EMBL" id="BPQR01000045">
    <property type="protein sequence ID" value="GJE07415.1"/>
    <property type="molecule type" value="Genomic_DNA"/>
</dbReference>
<keyword evidence="3" id="KW-0645">Protease</keyword>
<comment type="caution">
    <text evidence="7">The sequence shown here is derived from an EMBL/GenBank/DDBJ whole genome shotgun (WGS) entry which is preliminary data.</text>
</comment>
<sequence length="198" mass="21348">MLVTGFGPFPRMPRNPSGALARRLAALPRLRRALGRAPVGLVLPTAYDALPRRLAPALAEGPAAVLMFGVAARALRLRVEVRARNRASRLFPDASGRVSGRLTLDPAGPAERRSRAAAAAVALLRRRGVPVAVSRDAGRYLCNAGYYRALAEPCPVLFVHVPPPRTKRPVRPGRRPDASREERALADLVLLLARLGRA</sequence>
<dbReference type="EC" id="3.4.19.3" evidence="6"/>
<dbReference type="PRINTS" id="PR00706">
    <property type="entry name" value="PYROGLUPTASE"/>
</dbReference>
<dbReference type="InterPro" id="IPR016125">
    <property type="entry name" value="Peptidase_C15-like"/>
</dbReference>
<accession>A0ABQ4SZN9</accession>
<dbReference type="Proteomes" id="UP001055102">
    <property type="component" value="Unassembled WGS sequence"/>
</dbReference>
<dbReference type="PANTHER" id="PTHR23402:SF1">
    <property type="entry name" value="PYROGLUTAMYL-PEPTIDASE I"/>
    <property type="match status" value="1"/>
</dbReference>